<proteinExistence type="predicted"/>
<keyword evidence="6 8" id="KW-0472">Membrane</keyword>
<dbReference type="SUPFAM" id="SSF52540">
    <property type="entry name" value="P-loop containing nucleoside triphosphate hydrolases"/>
    <property type="match status" value="1"/>
</dbReference>
<evidence type="ECO:0000313" key="12">
    <source>
        <dbReference type="Proteomes" id="UP001500730"/>
    </source>
</evidence>
<evidence type="ECO:0000256" key="4">
    <source>
        <dbReference type="ARBA" id="ARBA00022840"/>
    </source>
</evidence>
<dbReference type="SUPFAM" id="SSF90123">
    <property type="entry name" value="ABC transporter transmembrane region"/>
    <property type="match status" value="1"/>
</dbReference>
<feature type="domain" description="ABC transporter" evidence="9">
    <location>
        <begin position="367"/>
        <end position="588"/>
    </location>
</feature>
<dbReference type="GO" id="GO:0005524">
    <property type="term" value="F:ATP binding"/>
    <property type="evidence" value="ECO:0007669"/>
    <property type="project" value="UniProtKB-KW"/>
</dbReference>
<evidence type="ECO:0000256" key="2">
    <source>
        <dbReference type="ARBA" id="ARBA00022692"/>
    </source>
</evidence>
<dbReference type="InterPro" id="IPR003593">
    <property type="entry name" value="AAA+_ATPase"/>
</dbReference>
<dbReference type="InterPro" id="IPR017871">
    <property type="entry name" value="ABC_transporter-like_CS"/>
</dbReference>
<feature type="transmembrane region" description="Helical" evidence="8">
    <location>
        <begin position="182"/>
        <end position="203"/>
    </location>
</feature>
<comment type="caution">
    <text evidence="11">The sequence shown here is derived from an EMBL/GenBank/DDBJ whole genome shotgun (WGS) entry which is preliminary data.</text>
</comment>
<dbReference type="Proteomes" id="UP001500730">
    <property type="component" value="Unassembled WGS sequence"/>
</dbReference>
<feature type="domain" description="ABC transmembrane type-1" evidence="10">
    <location>
        <begin position="29"/>
        <end position="327"/>
    </location>
</feature>
<dbReference type="PROSITE" id="PS00211">
    <property type="entry name" value="ABC_TRANSPORTER_1"/>
    <property type="match status" value="1"/>
</dbReference>
<evidence type="ECO:0000256" key="1">
    <source>
        <dbReference type="ARBA" id="ARBA00004651"/>
    </source>
</evidence>
<feature type="transmembrane region" description="Helical" evidence="8">
    <location>
        <begin position="78"/>
        <end position="102"/>
    </location>
</feature>
<gene>
    <name evidence="11" type="ORF">GCM10009858_45580</name>
</gene>
<keyword evidence="12" id="KW-1185">Reference proteome</keyword>
<comment type="subcellular location">
    <subcellularLocation>
        <location evidence="1">Cell membrane</location>
        <topology evidence="1">Multi-pass membrane protein</topology>
    </subcellularLocation>
</comment>
<protein>
    <submittedName>
        <fullName evidence="11">ABC transporter ATP-binding protein</fullName>
    </submittedName>
</protein>
<dbReference type="InterPro" id="IPR011527">
    <property type="entry name" value="ABC1_TM_dom"/>
</dbReference>
<dbReference type="PANTHER" id="PTHR43394:SF1">
    <property type="entry name" value="ATP-BINDING CASSETTE SUB-FAMILY B MEMBER 10, MITOCHONDRIAL"/>
    <property type="match status" value="1"/>
</dbReference>
<accession>A0ABP5ZS27</accession>
<dbReference type="InterPro" id="IPR036640">
    <property type="entry name" value="ABC1_TM_sf"/>
</dbReference>
<evidence type="ECO:0000259" key="10">
    <source>
        <dbReference type="PROSITE" id="PS50929"/>
    </source>
</evidence>
<evidence type="ECO:0000259" key="9">
    <source>
        <dbReference type="PROSITE" id="PS50893"/>
    </source>
</evidence>
<keyword evidence="2 8" id="KW-0812">Transmembrane</keyword>
<keyword evidence="3" id="KW-0547">Nucleotide-binding</keyword>
<dbReference type="PANTHER" id="PTHR43394">
    <property type="entry name" value="ATP-DEPENDENT PERMEASE MDL1, MITOCHONDRIAL"/>
    <property type="match status" value="1"/>
</dbReference>
<evidence type="ECO:0000313" key="11">
    <source>
        <dbReference type="EMBL" id="GAA2502335.1"/>
    </source>
</evidence>
<dbReference type="SMART" id="SM00382">
    <property type="entry name" value="AAA"/>
    <property type="match status" value="1"/>
</dbReference>
<feature type="transmembrane region" description="Helical" evidence="8">
    <location>
        <begin position="156"/>
        <end position="176"/>
    </location>
</feature>
<dbReference type="Pfam" id="PF00005">
    <property type="entry name" value="ABC_tran"/>
    <property type="match status" value="1"/>
</dbReference>
<dbReference type="CDD" id="cd18564">
    <property type="entry name" value="ABC_6TM_exporter_like"/>
    <property type="match status" value="1"/>
</dbReference>
<dbReference type="Pfam" id="PF00664">
    <property type="entry name" value="ABC_membrane"/>
    <property type="match status" value="1"/>
</dbReference>
<dbReference type="Gene3D" id="3.40.50.300">
    <property type="entry name" value="P-loop containing nucleotide triphosphate hydrolases"/>
    <property type="match status" value="1"/>
</dbReference>
<evidence type="ECO:0000256" key="6">
    <source>
        <dbReference type="ARBA" id="ARBA00023136"/>
    </source>
</evidence>
<dbReference type="InterPro" id="IPR027417">
    <property type="entry name" value="P-loop_NTPase"/>
</dbReference>
<feature type="region of interest" description="Disordered" evidence="7">
    <location>
        <begin position="342"/>
        <end position="363"/>
    </location>
</feature>
<dbReference type="PROSITE" id="PS50929">
    <property type="entry name" value="ABC_TM1F"/>
    <property type="match status" value="1"/>
</dbReference>
<dbReference type="InterPro" id="IPR039421">
    <property type="entry name" value="Type_1_exporter"/>
</dbReference>
<evidence type="ECO:0000256" key="7">
    <source>
        <dbReference type="SAM" id="MobiDB-lite"/>
    </source>
</evidence>
<keyword evidence="4 11" id="KW-0067">ATP-binding</keyword>
<evidence type="ECO:0000256" key="8">
    <source>
        <dbReference type="SAM" id="Phobius"/>
    </source>
</evidence>
<feature type="transmembrane region" description="Helical" evidence="8">
    <location>
        <begin position="295"/>
        <end position="312"/>
    </location>
</feature>
<reference evidence="12" key="1">
    <citation type="journal article" date="2019" name="Int. J. Syst. Evol. Microbiol.">
        <title>The Global Catalogue of Microorganisms (GCM) 10K type strain sequencing project: providing services to taxonomists for standard genome sequencing and annotation.</title>
        <authorList>
            <consortium name="The Broad Institute Genomics Platform"/>
            <consortium name="The Broad Institute Genome Sequencing Center for Infectious Disease"/>
            <person name="Wu L."/>
            <person name="Ma J."/>
        </authorList>
    </citation>
    <scope>NUCLEOTIDE SEQUENCE [LARGE SCALE GENOMIC DNA]</scope>
    <source>
        <strain evidence="12">JCM 16259</strain>
    </source>
</reference>
<dbReference type="Gene3D" id="1.20.1560.10">
    <property type="entry name" value="ABC transporter type 1, transmembrane domain"/>
    <property type="match status" value="1"/>
</dbReference>
<organism evidence="11 12">
    <name type="scientific">Terrabacter carboxydivorans</name>
    <dbReference type="NCBI Taxonomy" id="619730"/>
    <lineage>
        <taxon>Bacteria</taxon>
        <taxon>Bacillati</taxon>
        <taxon>Actinomycetota</taxon>
        <taxon>Actinomycetes</taxon>
        <taxon>Micrococcales</taxon>
        <taxon>Intrasporangiaceae</taxon>
        <taxon>Terrabacter</taxon>
    </lineage>
</organism>
<dbReference type="EMBL" id="BAAARE010000037">
    <property type="protein sequence ID" value="GAA2502335.1"/>
    <property type="molecule type" value="Genomic_DNA"/>
</dbReference>
<sequence>MRYAVAGPSLLAQLWRFRAYGRPHRRRLIGGIGLRVGELAADLAQPWPLAIVIDGVLRHRPPSGVVGALTAPLPGRPLALLVCAALAALVIALFSGSFDYFGDRVMNSAGERITSEVRRDVFAVLQELPMPFHDEHTVGELTSRVVTDTDRIEDGLVDVFSTLVPGVITLTGYAVAMLLVDWRLGLVACVAAPVVFATATRYTRLTRESSRQRRRAEGMLAGLTAEVLTGMRTVHATGSQAVHSTRFAQRNTATLHAGLRSVDLRARFTPLLEGAAAVGTAAILLVGGYGVLDGWWTVGLLVVVLAYLRDMLRPLRALSRLSITLTTAAASAERVSEILDQPRRAASRAPQARSALEPAEPPATGRITLRGVTFGYGDRTVVRDVDLEIGPGERLVLQGPNGAGKSSLLALLAGLYEPDRGQVCLDGVSFLDLTDARRHRAVSVVLQDTFLFSGTLRENLRLTRPDASDSDVRRVADAAMVSDFATDLAQGLDAPIGEGGIGLSGGQRQRVGIARALLADTPVVLLDEPTAGLDPDAEKAVVTALERLMVGRTVVMTTHRPELLRLATRHAVVRHGRVVEVTPKMQRLAP</sequence>
<keyword evidence="5 8" id="KW-1133">Transmembrane helix</keyword>
<name>A0ABP5ZS27_9MICO</name>
<dbReference type="PROSITE" id="PS50893">
    <property type="entry name" value="ABC_TRANSPORTER_2"/>
    <property type="match status" value="1"/>
</dbReference>
<dbReference type="InterPro" id="IPR003439">
    <property type="entry name" value="ABC_transporter-like_ATP-bd"/>
</dbReference>
<evidence type="ECO:0000256" key="5">
    <source>
        <dbReference type="ARBA" id="ARBA00022989"/>
    </source>
</evidence>
<dbReference type="RefSeq" id="WP_344257398.1">
    <property type="nucleotide sequence ID" value="NZ_BAAARE010000037.1"/>
</dbReference>
<evidence type="ECO:0000256" key="3">
    <source>
        <dbReference type="ARBA" id="ARBA00022741"/>
    </source>
</evidence>